<dbReference type="PRINTS" id="PR00081">
    <property type="entry name" value="GDHRDH"/>
</dbReference>
<protein>
    <recommendedName>
        <fullName evidence="6">Short-chain dehydrogenase/reductase</fullName>
    </recommendedName>
</protein>
<dbReference type="Pfam" id="PF00106">
    <property type="entry name" value="adh_short"/>
    <property type="match status" value="1"/>
</dbReference>
<evidence type="ECO:0000256" key="3">
    <source>
        <dbReference type="RuleBase" id="RU000363"/>
    </source>
</evidence>
<dbReference type="InterPro" id="IPR051911">
    <property type="entry name" value="SDR_oxidoreductase"/>
</dbReference>
<accession>A0A2K9LL58</accession>
<dbReference type="CDD" id="cd05374">
    <property type="entry name" value="17beta-HSD-like_SDR_c"/>
    <property type="match status" value="1"/>
</dbReference>
<comment type="similarity">
    <text evidence="1 3">Belongs to the short-chain dehydrogenases/reductases (SDR) family.</text>
</comment>
<dbReference type="GO" id="GO:0016491">
    <property type="term" value="F:oxidoreductase activity"/>
    <property type="evidence" value="ECO:0007669"/>
    <property type="project" value="UniProtKB-KW"/>
</dbReference>
<organism evidence="4 5">
    <name type="scientific">Ketobacter alkanivorans</name>
    <dbReference type="NCBI Taxonomy" id="1917421"/>
    <lineage>
        <taxon>Bacteria</taxon>
        <taxon>Pseudomonadati</taxon>
        <taxon>Pseudomonadota</taxon>
        <taxon>Gammaproteobacteria</taxon>
        <taxon>Pseudomonadales</taxon>
        <taxon>Ketobacteraceae</taxon>
        <taxon>Ketobacter</taxon>
    </lineage>
</organism>
<reference evidence="5" key="1">
    <citation type="submission" date="2017-08" db="EMBL/GenBank/DDBJ databases">
        <title>Direct submision.</title>
        <authorList>
            <person name="Kim S.-J."/>
            <person name="Rhee S.-K."/>
        </authorList>
    </citation>
    <scope>NUCLEOTIDE SEQUENCE [LARGE SCALE GENOMIC DNA]</scope>
    <source>
        <strain evidence="5">GI5</strain>
    </source>
</reference>
<dbReference type="RefSeq" id="WP_101894468.1">
    <property type="nucleotide sequence ID" value="NZ_CP022684.1"/>
</dbReference>
<keyword evidence="2" id="KW-0560">Oxidoreductase</keyword>
<gene>
    <name evidence="4" type="ORF">Kalk_11925</name>
</gene>
<evidence type="ECO:0000256" key="1">
    <source>
        <dbReference type="ARBA" id="ARBA00006484"/>
    </source>
</evidence>
<keyword evidence="5" id="KW-1185">Reference proteome</keyword>
<dbReference type="PANTHER" id="PTHR43976:SF16">
    <property type="entry name" value="SHORT-CHAIN DEHYDROGENASE_REDUCTASE FAMILY PROTEIN"/>
    <property type="match status" value="1"/>
</dbReference>
<dbReference type="PANTHER" id="PTHR43976">
    <property type="entry name" value="SHORT CHAIN DEHYDROGENASE"/>
    <property type="match status" value="1"/>
</dbReference>
<dbReference type="Gene3D" id="3.40.50.720">
    <property type="entry name" value="NAD(P)-binding Rossmann-like Domain"/>
    <property type="match status" value="1"/>
</dbReference>
<proteinExistence type="inferred from homology"/>
<dbReference type="InterPro" id="IPR036291">
    <property type="entry name" value="NAD(P)-bd_dom_sf"/>
</dbReference>
<dbReference type="AlphaFoldDB" id="A0A2K9LL58"/>
<dbReference type="OrthoDB" id="9775296at2"/>
<dbReference type="EMBL" id="CP022684">
    <property type="protein sequence ID" value="AUM13089.1"/>
    <property type="molecule type" value="Genomic_DNA"/>
</dbReference>
<evidence type="ECO:0000313" key="5">
    <source>
        <dbReference type="Proteomes" id="UP000235116"/>
    </source>
</evidence>
<evidence type="ECO:0008006" key="6">
    <source>
        <dbReference type="Google" id="ProtNLM"/>
    </source>
</evidence>
<dbReference type="SUPFAM" id="SSF51735">
    <property type="entry name" value="NAD(P)-binding Rossmann-fold domains"/>
    <property type="match status" value="1"/>
</dbReference>
<sequence length="290" mass="31976">MKQTVLITGCSSGIGRETALRFQREGWNVIATMRTPDNEQELVGLANVICPTLDVTQEATIREAIAEGLAEFGQIDVVVNNAGYGLIGPFETFSTDQINRQFQTNVLGLMSVTQEILPHFRKQRSGLLINVASFAGRSIFPLYSVYHASKWAVEGFCDSLQYEVSSYGIQVKIIEPGLVKTEFWGRSTDRKNCTGVNDYDEKSRPVLDLIDDAAGLFATKPSDVAETIWNAVNDGSNRLRYIVGVDAHATLLARKVLPDGLYRGVMKAVFSRSSVSMLQKVSVKIQNAMN</sequence>
<dbReference type="Proteomes" id="UP000235116">
    <property type="component" value="Chromosome"/>
</dbReference>
<dbReference type="KEGG" id="kak:Kalk_11925"/>
<dbReference type="PRINTS" id="PR00080">
    <property type="entry name" value="SDRFAMILY"/>
</dbReference>
<evidence type="ECO:0000313" key="4">
    <source>
        <dbReference type="EMBL" id="AUM13089.1"/>
    </source>
</evidence>
<dbReference type="InterPro" id="IPR002347">
    <property type="entry name" value="SDR_fam"/>
</dbReference>
<evidence type="ECO:0000256" key="2">
    <source>
        <dbReference type="ARBA" id="ARBA00023002"/>
    </source>
</evidence>
<name>A0A2K9LL58_9GAMM</name>